<dbReference type="EMBL" id="SUNJ01011188">
    <property type="protein sequence ID" value="TPP59083.1"/>
    <property type="molecule type" value="Genomic_DNA"/>
</dbReference>
<accession>A0A504YDB0</accession>
<evidence type="ECO:0000313" key="2">
    <source>
        <dbReference type="Proteomes" id="UP000316759"/>
    </source>
</evidence>
<proteinExistence type="predicted"/>
<dbReference type="Proteomes" id="UP000316759">
    <property type="component" value="Unassembled WGS sequence"/>
</dbReference>
<comment type="caution">
    <text evidence="1">The sequence shown here is derived from an EMBL/GenBank/DDBJ whole genome shotgun (WGS) entry which is preliminary data.</text>
</comment>
<name>A0A504YDB0_FASGI</name>
<protein>
    <submittedName>
        <fullName evidence="1">Uncharacterized protein</fullName>
    </submittedName>
</protein>
<keyword evidence="2" id="KW-1185">Reference proteome</keyword>
<reference evidence="1 2" key="1">
    <citation type="submission" date="2019-04" db="EMBL/GenBank/DDBJ databases">
        <title>Annotation for the trematode Fasciola gigantica.</title>
        <authorList>
            <person name="Choi Y.-J."/>
        </authorList>
    </citation>
    <scope>NUCLEOTIDE SEQUENCE [LARGE SCALE GENOMIC DNA]</scope>
    <source>
        <strain evidence="1">Uganda_cow_1</strain>
    </source>
</reference>
<organism evidence="1 2">
    <name type="scientific">Fasciola gigantica</name>
    <name type="common">Giant liver fluke</name>
    <dbReference type="NCBI Taxonomy" id="46835"/>
    <lineage>
        <taxon>Eukaryota</taxon>
        <taxon>Metazoa</taxon>
        <taxon>Spiralia</taxon>
        <taxon>Lophotrochozoa</taxon>
        <taxon>Platyhelminthes</taxon>
        <taxon>Trematoda</taxon>
        <taxon>Digenea</taxon>
        <taxon>Plagiorchiida</taxon>
        <taxon>Echinostomata</taxon>
        <taxon>Echinostomatoidea</taxon>
        <taxon>Fasciolidae</taxon>
        <taxon>Fasciola</taxon>
    </lineage>
</organism>
<gene>
    <name evidence="1" type="ORF">FGIG_02710</name>
</gene>
<dbReference type="OrthoDB" id="6247794at2759"/>
<evidence type="ECO:0000313" key="1">
    <source>
        <dbReference type="EMBL" id="TPP59083.1"/>
    </source>
</evidence>
<sequence>MIDVNWDITFLLNRRYDIARADEDFPILIQPPEDGTLYHVPAMRLFPEGKLPPDTFFIHLMFKPRKEPLDRGAYMMAIRDPDGTLRLSLRLVHVSLLSFVLQTLINYESQRFYETCLGPRLTDFKVIAFFKVLGVDTTYSSKSTVPLF</sequence>
<dbReference type="AlphaFoldDB" id="A0A504YDB0"/>